<dbReference type="EMBL" id="CAWUFR010000148">
    <property type="protein sequence ID" value="CAK6970078.1"/>
    <property type="molecule type" value="Genomic_DNA"/>
</dbReference>
<organism evidence="2 3">
    <name type="scientific">Scomber scombrus</name>
    <name type="common">Atlantic mackerel</name>
    <name type="synonym">Scomber vernalis</name>
    <dbReference type="NCBI Taxonomy" id="13677"/>
    <lineage>
        <taxon>Eukaryota</taxon>
        <taxon>Metazoa</taxon>
        <taxon>Chordata</taxon>
        <taxon>Craniata</taxon>
        <taxon>Vertebrata</taxon>
        <taxon>Euteleostomi</taxon>
        <taxon>Actinopterygii</taxon>
        <taxon>Neopterygii</taxon>
        <taxon>Teleostei</taxon>
        <taxon>Neoteleostei</taxon>
        <taxon>Acanthomorphata</taxon>
        <taxon>Pelagiaria</taxon>
        <taxon>Scombriformes</taxon>
        <taxon>Scombridae</taxon>
        <taxon>Scomber</taxon>
    </lineage>
</organism>
<evidence type="ECO:0000313" key="3">
    <source>
        <dbReference type="Proteomes" id="UP001314229"/>
    </source>
</evidence>
<feature type="region of interest" description="Disordered" evidence="1">
    <location>
        <begin position="119"/>
        <end position="205"/>
    </location>
</feature>
<evidence type="ECO:0000313" key="2">
    <source>
        <dbReference type="EMBL" id="CAK6970078.1"/>
    </source>
</evidence>
<comment type="caution">
    <text evidence="2">The sequence shown here is derived from an EMBL/GenBank/DDBJ whole genome shotgun (WGS) entry which is preliminary data.</text>
</comment>
<feature type="compositionally biased region" description="Pro residues" evidence="1">
    <location>
        <begin position="134"/>
        <end position="144"/>
    </location>
</feature>
<accession>A0AAV1PEK9</accession>
<evidence type="ECO:0000256" key="1">
    <source>
        <dbReference type="SAM" id="MobiDB-lite"/>
    </source>
</evidence>
<gene>
    <name evidence="2" type="ORF">FSCOSCO3_A016241</name>
</gene>
<proteinExistence type="predicted"/>
<dbReference type="AlphaFoldDB" id="A0AAV1PEK9"/>
<reference evidence="2 3" key="1">
    <citation type="submission" date="2024-01" db="EMBL/GenBank/DDBJ databases">
        <authorList>
            <person name="Alioto T."/>
            <person name="Alioto T."/>
            <person name="Gomez Garrido J."/>
        </authorList>
    </citation>
    <scope>NUCLEOTIDE SEQUENCE [LARGE SCALE GENOMIC DNA]</scope>
</reference>
<feature type="compositionally biased region" description="Basic and acidic residues" evidence="1">
    <location>
        <begin position="191"/>
        <end position="200"/>
    </location>
</feature>
<protein>
    <submittedName>
        <fullName evidence="2">Uncharacterized protein LOC108885785</fullName>
    </submittedName>
</protein>
<dbReference type="Proteomes" id="UP001314229">
    <property type="component" value="Unassembled WGS sequence"/>
</dbReference>
<name>A0AAV1PEK9_SCOSC</name>
<sequence>MLSQQLSEMAVGVTQAIVDQVSTILYTMLLQVTSSLSISDVVVLSVRGKFRQVYSEDILVKRLNCFAAEVLKKTSVMLQWERCVSCFSLRLTDTLLLSQCPLMPPTEAPLTASVLDGENLNKEPNTVSDSAVVSPPPLLTPPAEAPLTVSEPDAENLKDKPTREPGSSVVSTLPPLTPPAEDPVASVLDGESLKKGPDRQRTRRCGFSSTGAFFNWIKKHSAAA</sequence>
<keyword evidence="3" id="KW-1185">Reference proteome</keyword>